<reference evidence="1" key="1">
    <citation type="journal article" date="2020" name="Nature">
        <title>Giant virus diversity and host interactions through global metagenomics.</title>
        <authorList>
            <person name="Schulz F."/>
            <person name="Roux S."/>
            <person name="Paez-Espino D."/>
            <person name="Jungbluth S."/>
            <person name="Walsh D.A."/>
            <person name="Denef V.J."/>
            <person name="McMahon K.D."/>
            <person name="Konstantinidis K.T."/>
            <person name="Eloe-Fadrosh E.A."/>
            <person name="Kyrpides N.C."/>
            <person name="Woyke T."/>
        </authorList>
    </citation>
    <scope>NUCLEOTIDE SEQUENCE</scope>
    <source>
        <strain evidence="1">GVMAG-M-3300020192-26</strain>
    </source>
</reference>
<evidence type="ECO:0008006" key="2">
    <source>
        <dbReference type="Google" id="ProtNLM"/>
    </source>
</evidence>
<protein>
    <recommendedName>
        <fullName evidence="2">mRNA capping enzyme adenylation domain-containing protein</fullName>
    </recommendedName>
</protein>
<dbReference type="Gene3D" id="3.30.470.30">
    <property type="entry name" value="DNA ligase/mRNA capping enzyme"/>
    <property type="match status" value="1"/>
</dbReference>
<proteinExistence type="predicted"/>
<organism evidence="1">
    <name type="scientific">viral metagenome</name>
    <dbReference type="NCBI Taxonomy" id="1070528"/>
    <lineage>
        <taxon>unclassified sequences</taxon>
        <taxon>metagenomes</taxon>
        <taxon>organismal metagenomes</taxon>
    </lineage>
</organism>
<name>A0A6C0CBD0_9ZZZZ</name>
<sequence>MYTRQRTIIKNKDLNTSSVKQMIVKYTYDLVNDSASTKPINITKMSDITNIRDKDYIACPKYFGERSWMIFVKLNGCYYAVTFLKQHRRNNINSIVLMSVEIPVNEEMYNGTIMEGIYSVTGGIITFIIDEIYYLAGKLQLLKPKDDRLKDLANYACTKFGGNPNYNVRFCHHYQIDKKSLESFYDKIKSDNTIQEIMFYPKKYGDNVYSYMITGEDLVDQVVRISIFTMKKTKQPDAYDLIDITTGNKVDIAIIPDIQTSQKCKKWFSTNKTTTLIVKCKYLFDKKKWLPIEICDE</sequence>
<dbReference type="EMBL" id="MN739359">
    <property type="protein sequence ID" value="QHT00824.1"/>
    <property type="molecule type" value="Genomic_DNA"/>
</dbReference>
<dbReference type="AlphaFoldDB" id="A0A6C0CBD0"/>
<evidence type="ECO:0000313" key="1">
    <source>
        <dbReference type="EMBL" id="QHT00824.1"/>
    </source>
</evidence>
<accession>A0A6C0CBD0</accession>